<proteinExistence type="predicted"/>
<organism evidence="1 2">
    <name type="scientific">Falsarthrobacter nasiphocae</name>
    <dbReference type="NCBI Taxonomy" id="189863"/>
    <lineage>
        <taxon>Bacteria</taxon>
        <taxon>Bacillati</taxon>
        <taxon>Actinomycetota</taxon>
        <taxon>Actinomycetes</taxon>
        <taxon>Micrococcales</taxon>
        <taxon>Micrococcaceae</taxon>
        <taxon>Falsarthrobacter</taxon>
    </lineage>
</organism>
<protein>
    <submittedName>
        <fullName evidence="1">Uncharacterized protein</fullName>
    </submittedName>
</protein>
<gene>
    <name evidence="1" type="ORF">J2S35_001750</name>
</gene>
<dbReference type="Proteomes" id="UP001247307">
    <property type="component" value="Unassembled WGS sequence"/>
</dbReference>
<dbReference type="EMBL" id="JAVDUI010000001">
    <property type="protein sequence ID" value="MDR6892810.1"/>
    <property type="molecule type" value="Genomic_DNA"/>
</dbReference>
<sequence>MTHERTAGADALAKTHFRGLFDARVYNYGDYNILVAEGLGARSQETFLLGYRPSPREILVCPLGDSPVVQISEMDVSVAAVDATDRTVGIITTNGLALEFSLEDVASAPVGPALAVLNQSDDVADFLAFMQVLARDAA</sequence>
<evidence type="ECO:0000313" key="2">
    <source>
        <dbReference type="Proteomes" id="UP001247307"/>
    </source>
</evidence>
<accession>A0AAE4C8W2</accession>
<comment type="caution">
    <text evidence="1">The sequence shown here is derived from an EMBL/GenBank/DDBJ whole genome shotgun (WGS) entry which is preliminary data.</text>
</comment>
<dbReference type="RefSeq" id="WP_309852419.1">
    <property type="nucleotide sequence ID" value="NZ_BAAAIU010000004.1"/>
</dbReference>
<keyword evidence="2" id="KW-1185">Reference proteome</keyword>
<dbReference type="AlphaFoldDB" id="A0AAE4C8W2"/>
<name>A0AAE4C8W2_9MICC</name>
<reference evidence="1" key="1">
    <citation type="submission" date="2023-07" db="EMBL/GenBank/DDBJ databases">
        <title>Sequencing the genomes of 1000 actinobacteria strains.</title>
        <authorList>
            <person name="Klenk H.-P."/>
        </authorList>
    </citation>
    <scope>NUCLEOTIDE SEQUENCE</scope>
    <source>
        <strain evidence="1">DSM 13988</strain>
    </source>
</reference>
<evidence type="ECO:0000313" key="1">
    <source>
        <dbReference type="EMBL" id="MDR6892810.1"/>
    </source>
</evidence>